<organism evidence="1 2">
    <name type="scientific">Ensete ventricosum</name>
    <name type="common">Abyssinian banana</name>
    <name type="synonym">Musa ensete</name>
    <dbReference type="NCBI Taxonomy" id="4639"/>
    <lineage>
        <taxon>Eukaryota</taxon>
        <taxon>Viridiplantae</taxon>
        <taxon>Streptophyta</taxon>
        <taxon>Embryophyta</taxon>
        <taxon>Tracheophyta</taxon>
        <taxon>Spermatophyta</taxon>
        <taxon>Magnoliopsida</taxon>
        <taxon>Liliopsida</taxon>
        <taxon>Zingiberales</taxon>
        <taxon>Musaceae</taxon>
        <taxon>Ensete</taxon>
    </lineage>
</organism>
<gene>
    <name evidence="1" type="ORF">B296_00041267</name>
</gene>
<evidence type="ECO:0000313" key="2">
    <source>
        <dbReference type="Proteomes" id="UP000287651"/>
    </source>
</evidence>
<proteinExistence type="predicted"/>
<evidence type="ECO:0000313" key="1">
    <source>
        <dbReference type="EMBL" id="RRT65148.1"/>
    </source>
</evidence>
<dbReference type="EMBL" id="AMZH03005919">
    <property type="protein sequence ID" value="RRT65148.1"/>
    <property type="molecule type" value="Genomic_DNA"/>
</dbReference>
<dbReference type="Gene3D" id="3.90.1070.20">
    <property type="match status" value="1"/>
</dbReference>
<protein>
    <submittedName>
        <fullName evidence="1">Uncharacterized protein</fullName>
    </submittedName>
</protein>
<reference evidence="1 2" key="1">
    <citation type="journal article" date="2014" name="Agronomy (Basel)">
        <title>A Draft Genome Sequence for Ensete ventricosum, the Drought-Tolerant Tree Against Hunger.</title>
        <authorList>
            <person name="Harrison J."/>
            <person name="Moore K.A."/>
            <person name="Paszkiewicz K."/>
            <person name="Jones T."/>
            <person name="Grant M."/>
            <person name="Ambacheew D."/>
            <person name="Muzemil S."/>
            <person name="Studholme D.J."/>
        </authorList>
    </citation>
    <scope>NUCLEOTIDE SEQUENCE [LARGE SCALE GENOMIC DNA]</scope>
</reference>
<comment type="caution">
    <text evidence="1">The sequence shown here is derived from an EMBL/GenBank/DDBJ whole genome shotgun (WGS) entry which is preliminary data.</text>
</comment>
<dbReference type="AlphaFoldDB" id="A0A426ZMD4"/>
<name>A0A426ZMD4_ENSVE</name>
<accession>A0A426ZMD4</accession>
<sequence length="78" mass="8897">MGHITVGFAAHSLLELLEELGTESFEESTKFFVNGCWVGIHRDLDLLVNILRQFRRQVLELVCFFCAFSIDATTLSFN</sequence>
<dbReference type="SUPFAM" id="SSF64484">
    <property type="entry name" value="beta and beta-prime subunits of DNA dependent RNA-polymerase"/>
    <property type="match status" value="1"/>
</dbReference>
<dbReference type="Proteomes" id="UP000287651">
    <property type="component" value="Unassembled WGS sequence"/>
</dbReference>